<protein>
    <submittedName>
        <fullName evidence="1">Uncharacterized protein</fullName>
    </submittedName>
</protein>
<evidence type="ECO:0000313" key="1">
    <source>
        <dbReference type="EMBL" id="TGO52014.1"/>
    </source>
</evidence>
<accession>A0A4Z1HTD3</accession>
<sequence>MSSLSQQIHHVLQSRLGSIKLFLPTKHIDTPSLTGGNKTLEESRPTQTQKMLTCKDDSLNTEFRSDIEATR</sequence>
<evidence type="ECO:0000313" key="2">
    <source>
        <dbReference type="Proteomes" id="UP000297527"/>
    </source>
</evidence>
<dbReference type="AlphaFoldDB" id="A0A4Z1HTD3"/>
<comment type="caution">
    <text evidence="1">The sequence shown here is derived from an EMBL/GenBank/DDBJ whole genome shotgun (WGS) entry which is preliminary data.</text>
</comment>
<dbReference type="Proteomes" id="UP000297527">
    <property type="component" value="Unassembled WGS sequence"/>
</dbReference>
<proteinExistence type="predicted"/>
<gene>
    <name evidence="1" type="ORF">BCON_0149g00020</name>
</gene>
<dbReference type="EMBL" id="PQXN01000149">
    <property type="protein sequence ID" value="TGO52014.1"/>
    <property type="molecule type" value="Genomic_DNA"/>
</dbReference>
<name>A0A4Z1HTD3_9HELO</name>
<organism evidence="1 2">
    <name type="scientific">Botryotinia convoluta</name>
    <dbReference type="NCBI Taxonomy" id="54673"/>
    <lineage>
        <taxon>Eukaryota</taxon>
        <taxon>Fungi</taxon>
        <taxon>Dikarya</taxon>
        <taxon>Ascomycota</taxon>
        <taxon>Pezizomycotina</taxon>
        <taxon>Leotiomycetes</taxon>
        <taxon>Helotiales</taxon>
        <taxon>Sclerotiniaceae</taxon>
        <taxon>Botryotinia</taxon>
    </lineage>
</organism>
<reference evidence="1 2" key="1">
    <citation type="submission" date="2017-12" db="EMBL/GenBank/DDBJ databases">
        <title>Comparative genomics of Botrytis spp.</title>
        <authorList>
            <person name="Valero-Jimenez C.A."/>
            <person name="Tapia P."/>
            <person name="Veloso J."/>
            <person name="Silva-Moreno E."/>
            <person name="Staats M."/>
            <person name="Valdes J.H."/>
            <person name="Van Kan J.A.L."/>
        </authorList>
    </citation>
    <scope>NUCLEOTIDE SEQUENCE [LARGE SCALE GENOMIC DNA]</scope>
    <source>
        <strain evidence="1 2">MUCL11595</strain>
    </source>
</reference>
<keyword evidence="2" id="KW-1185">Reference proteome</keyword>